<name>A0A0D0DPA3_9AGAM</name>
<evidence type="ECO:0000313" key="1">
    <source>
        <dbReference type="EMBL" id="KIK93773.1"/>
    </source>
</evidence>
<dbReference type="InParanoid" id="A0A0D0DPA3"/>
<reference evidence="2" key="2">
    <citation type="submission" date="2015-01" db="EMBL/GenBank/DDBJ databases">
        <title>Evolutionary Origins and Diversification of the Mycorrhizal Mutualists.</title>
        <authorList>
            <consortium name="DOE Joint Genome Institute"/>
            <consortium name="Mycorrhizal Genomics Consortium"/>
            <person name="Kohler A."/>
            <person name="Kuo A."/>
            <person name="Nagy L.G."/>
            <person name="Floudas D."/>
            <person name="Copeland A."/>
            <person name="Barry K.W."/>
            <person name="Cichocki N."/>
            <person name="Veneault-Fourrey C."/>
            <person name="LaButti K."/>
            <person name="Lindquist E.A."/>
            <person name="Lipzen A."/>
            <person name="Lundell T."/>
            <person name="Morin E."/>
            <person name="Murat C."/>
            <person name="Riley R."/>
            <person name="Ohm R."/>
            <person name="Sun H."/>
            <person name="Tunlid A."/>
            <person name="Henrissat B."/>
            <person name="Grigoriev I.V."/>
            <person name="Hibbett D.S."/>
            <person name="Martin F."/>
        </authorList>
    </citation>
    <scope>NUCLEOTIDE SEQUENCE [LARGE SCALE GENOMIC DNA]</scope>
    <source>
        <strain evidence="2">Ve08.2h10</strain>
    </source>
</reference>
<keyword evidence="2" id="KW-1185">Reference proteome</keyword>
<organism evidence="1 2">
    <name type="scientific">Paxillus rubicundulus Ve08.2h10</name>
    <dbReference type="NCBI Taxonomy" id="930991"/>
    <lineage>
        <taxon>Eukaryota</taxon>
        <taxon>Fungi</taxon>
        <taxon>Dikarya</taxon>
        <taxon>Basidiomycota</taxon>
        <taxon>Agaricomycotina</taxon>
        <taxon>Agaricomycetes</taxon>
        <taxon>Agaricomycetidae</taxon>
        <taxon>Boletales</taxon>
        <taxon>Paxilineae</taxon>
        <taxon>Paxillaceae</taxon>
        <taxon>Paxillus</taxon>
    </lineage>
</organism>
<evidence type="ECO:0000313" key="2">
    <source>
        <dbReference type="Proteomes" id="UP000054538"/>
    </source>
</evidence>
<proteinExistence type="predicted"/>
<accession>A0A0D0DPA3</accession>
<dbReference type="HOGENOM" id="CLU_184889_0_0_1"/>
<dbReference type="Proteomes" id="UP000054538">
    <property type="component" value="Unassembled WGS sequence"/>
</dbReference>
<feature type="non-terminal residue" evidence="1">
    <location>
        <position position="1"/>
    </location>
</feature>
<gene>
    <name evidence="1" type="ORF">PAXRUDRAFT_144344</name>
</gene>
<dbReference type="AlphaFoldDB" id="A0A0D0DPA3"/>
<dbReference type="EMBL" id="KN825157">
    <property type="protein sequence ID" value="KIK93773.1"/>
    <property type="molecule type" value="Genomic_DNA"/>
</dbReference>
<sequence>GIISPSIPKGTQYEFNKATWGMKTRVFLEPIMELSDNSFTMIVDEVQAFIKGEKDAMNSPASDDEAKDLDVQGLFTFH</sequence>
<protein>
    <submittedName>
        <fullName evidence="1">Uncharacterized protein</fullName>
    </submittedName>
</protein>
<reference evidence="1 2" key="1">
    <citation type="submission" date="2014-04" db="EMBL/GenBank/DDBJ databases">
        <authorList>
            <consortium name="DOE Joint Genome Institute"/>
            <person name="Kuo A."/>
            <person name="Kohler A."/>
            <person name="Jargeat P."/>
            <person name="Nagy L.G."/>
            <person name="Floudas D."/>
            <person name="Copeland A."/>
            <person name="Barry K.W."/>
            <person name="Cichocki N."/>
            <person name="Veneault-Fourrey C."/>
            <person name="LaButti K."/>
            <person name="Lindquist E.A."/>
            <person name="Lipzen A."/>
            <person name="Lundell T."/>
            <person name="Morin E."/>
            <person name="Murat C."/>
            <person name="Sun H."/>
            <person name="Tunlid A."/>
            <person name="Henrissat B."/>
            <person name="Grigoriev I.V."/>
            <person name="Hibbett D.S."/>
            <person name="Martin F."/>
            <person name="Nordberg H.P."/>
            <person name="Cantor M.N."/>
            <person name="Hua S.X."/>
        </authorList>
    </citation>
    <scope>NUCLEOTIDE SEQUENCE [LARGE SCALE GENOMIC DNA]</scope>
    <source>
        <strain evidence="1 2">Ve08.2h10</strain>
    </source>
</reference>